<evidence type="ECO:0000313" key="4">
    <source>
        <dbReference type="Proteomes" id="UP000319298"/>
    </source>
</evidence>
<dbReference type="Proteomes" id="UP000319298">
    <property type="component" value="Chromosome"/>
</dbReference>
<evidence type="ECO:0000313" key="3">
    <source>
        <dbReference type="EMBL" id="QIP07247.1"/>
    </source>
</evidence>
<sequence>MTKLFATRLALAATMMLLANPAISAQQDDGAPLPSKPGKPINTGEVLSGELTALKVRDVKNAGKRIATYQITSEPRRLPAPNGLCNLETGPETFQLVTSSDAQAAQLKSFVGKAISVKVDEVACASDPGQMSEAVITKWSIIKKQ</sequence>
<name>A0A6G8ZS78_9BRAD</name>
<feature type="chain" id="PRO_5044632463" description="DUF4431 domain-containing protein" evidence="1">
    <location>
        <begin position="25"/>
        <end position="145"/>
    </location>
</feature>
<reference evidence="4" key="1">
    <citation type="submission" date="2019-06" db="EMBL/GenBank/DDBJ databases">
        <title>Whole-Genome Sequence of Bradyrhizobium sp. 3 Strain 65S1MB.</title>
        <authorList>
            <person name="Bromfield E.S.P."/>
            <person name="Cloutier S."/>
            <person name="Nguyen H.D.T."/>
        </authorList>
    </citation>
    <scope>NUCLEOTIDE SEQUENCE [LARGE SCALE GENOMIC DNA]</scope>
    <source>
        <strain evidence="4">65S1MB</strain>
    </source>
</reference>
<accession>A0A6G8ZS78</accession>
<organism evidence="3 5">
    <name type="scientific">Bradyrhizobium symbiodeficiens</name>
    <dbReference type="NCBI Taxonomy" id="1404367"/>
    <lineage>
        <taxon>Bacteria</taxon>
        <taxon>Pseudomonadati</taxon>
        <taxon>Pseudomonadota</taxon>
        <taxon>Alphaproteobacteria</taxon>
        <taxon>Hyphomicrobiales</taxon>
        <taxon>Nitrobacteraceae</taxon>
        <taxon>Bradyrhizobium</taxon>
    </lineage>
</organism>
<reference evidence="4 5" key="2">
    <citation type="journal article" date="2020" name="Int. J. Syst. Evol. Microbiol.">
        <title>Description and complete genome sequences of Bradyrhizobium symbiodeficiens sp. nov., a non-symbiotic bacterium associated with legumes native to Canada.</title>
        <authorList>
            <person name="Bromfield E.S.P."/>
            <person name="Cloutier S."/>
            <person name="Nguyen H.D.T."/>
        </authorList>
    </citation>
    <scope>NUCLEOTIDE SEQUENCE [LARGE SCALE GENOMIC DNA]</scope>
    <source>
        <strain evidence="3 5">101S1MB</strain>
        <strain evidence="2 4">65S1MB</strain>
    </source>
</reference>
<proteinExistence type="predicted"/>
<dbReference type="RefSeq" id="WP_140481474.1">
    <property type="nucleotide sequence ID" value="NZ_CP041090.2"/>
</dbReference>
<evidence type="ECO:0000256" key="1">
    <source>
        <dbReference type="SAM" id="SignalP"/>
    </source>
</evidence>
<keyword evidence="1" id="KW-0732">Signal</keyword>
<evidence type="ECO:0000313" key="5">
    <source>
        <dbReference type="Proteomes" id="UP000500895"/>
    </source>
</evidence>
<keyword evidence="4" id="KW-1185">Reference proteome</keyword>
<protein>
    <recommendedName>
        <fullName evidence="6">DUF4431 domain-containing protein</fullName>
    </recommendedName>
</protein>
<evidence type="ECO:0000313" key="2">
    <source>
        <dbReference type="EMBL" id="QDF40627.1"/>
    </source>
</evidence>
<gene>
    <name evidence="2" type="ORF">FJN17_25335</name>
    <name evidence="3" type="ORF">HAV00_13670</name>
</gene>
<evidence type="ECO:0008006" key="6">
    <source>
        <dbReference type="Google" id="ProtNLM"/>
    </source>
</evidence>
<dbReference type="Proteomes" id="UP000500895">
    <property type="component" value="Chromosome"/>
</dbReference>
<dbReference type="AlphaFoldDB" id="A0A6G8ZS78"/>
<feature type="signal peptide" evidence="1">
    <location>
        <begin position="1"/>
        <end position="24"/>
    </location>
</feature>
<dbReference type="EMBL" id="CP041090">
    <property type="protein sequence ID" value="QDF40627.1"/>
    <property type="molecule type" value="Genomic_DNA"/>
</dbReference>
<dbReference type="EMBL" id="CP050066">
    <property type="protein sequence ID" value="QIP07247.1"/>
    <property type="molecule type" value="Genomic_DNA"/>
</dbReference>
<reference evidence="3" key="3">
    <citation type="submission" date="2024-02" db="EMBL/GenBank/DDBJ databases">
        <authorList>
            <person name="Bromfield E.S.P."/>
            <person name="Cloutier S."/>
            <person name="Nguyen H.D.T."/>
        </authorList>
    </citation>
    <scope>NUCLEOTIDE SEQUENCE</scope>
    <source>
        <strain evidence="3">101S1MB</strain>
        <strain evidence="2">65S1MB</strain>
    </source>
</reference>